<dbReference type="PROSITE" id="PS50835">
    <property type="entry name" value="IG_LIKE"/>
    <property type="match status" value="5"/>
</dbReference>
<dbReference type="GeneID" id="118899980"/>
<dbReference type="CDD" id="cd00096">
    <property type="entry name" value="Ig"/>
    <property type="match status" value="1"/>
</dbReference>
<dbReference type="PROSITE" id="PS50853">
    <property type="entry name" value="FN3"/>
    <property type="match status" value="2"/>
</dbReference>
<dbReference type="SUPFAM" id="SSF49265">
    <property type="entry name" value="Fibronectin type III"/>
    <property type="match status" value="1"/>
</dbReference>
<dbReference type="InterPro" id="IPR036179">
    <property type="entry name" value="Ig-like_dom_sf"/>
</dbReference>
<evidence type="ECO:0000259" key="17">
    <source>
        <dbReference type="PROSITE" id="PS50835"/>
    </source>
</evidence>
<dbReference type="PANTHER" id="PTHR12231:SF239">
    <property type="entry name" value="NEURAL CELL ADHESION MOLECULE 1"/>
    <property type="match status" value="1"/>
</dbReference>
<evidence type="ECO:0000259" key="18">
    <source>
        <dbReference type="PROSITE" id="PS50853"/>
    </source>
</evidence>
<feature type="compositionally biased region" description="Basic and acidic residues" evidence="15">
    <location>
        <begin position="803"/>
        <end position="844"/>
    </location>
</feature>
<dbReference type="FunFam" id="2.60.40.10:FF:000137">
    <property type="entry name" value="neural cell adhesion molecule 1 isoform X2"/>
    <property type="match status" value="1"/>
</dbReference>
<feature type="compositionally biased region" description="Low complexity" evidence="15">
    <location>
        <begin position="845"/>
        <end position="855"/>
    </location>
</feature>
<accession>A0A8B8Y6N1</accession>
<dbReference type="InterPro" id="IPR003599">
    <property type="entry name" value="Ig_sub"/>
</dbReference>
<dbReference type="FunFam" id="2.60.40.10:FF:000221">
    <property type="entry name" value="neural cell adhesion molecule 1 isoform X2"/>
    <property type="match status" value="1"/>
</dbReference>
<dbReference type="GO" id="GO:0007155">
    <property type="term" value="P:cell adhesion"/>
    <property type="evidence" value="ECO:0007669"/>
    <property type="project" value="UniProtKB-KW"/>
</dbReference>
<keyword evidence="3" id="KW-1003">Cell membrane</keyword>
<feature type="domain" description="Ig-like" evidence="17">
    <location>
        <begin position="116"/>
        <end position="189"/>
    </location>
</feature>
<feature type="region of interest" description="Disordered" evidence="15">
    <location>
        <begin position="801"/>
        <end position="855"/>
    </location>
</feature>
<dbReference type="CDD" id="cd00063">
    <property type="entry name" value="FN3"/>
    <property type="match status" value="2"/>
</dbReference>
<keyword evidence="9" id="KW-0472">Membrane</keyword>
<evidence type="ECO:0000256" key="10">
    <source>
        <dbReference type="ARBA" id="ARBA00023157"/>
    </source>
</evidence>
<feature type="compositionally biased region" description="Low complexity" evidence="15">
    <location>
        <begin position="998"/>
        <end position="1008"/>
    </location>
</feature>
<evidence type="ECO:0000256" key="8">
    <source>
        <dbReference type="ARBA" id="ARBA00022989"/>
    </source>
</evidence>
<evidence type="ECO:0000256" key="13">
    <source>
        <dbReference type="ARBA" id="ARBA00063948"/>
    </source>
</evidence>
<keyword evidence="19" id="KW-1185">Reference proteome</keyword>
<keyword evidence="10" id="KW-1015">Disulfide bond</keyword>
<dbReference type="SMART" id="SM00060">
    <property type="entry name" value="FN3"/>
    <property type="match status" value="2"/>
</dbReference>
<evidence type="ECO:0000256" key="6">
    <source>
        <dbReference type="ARBA" id="ARBA00022737"/>
    </source>
</evidence>
<dbReference type="Proteomes" id="UP000694857">
    <property type="component" value="Chromosome 8"/>
</dbReference>
<feature type="compositionally biased region" description="Basic and acidic residues" evidence="15">
    <location>
        <begin position="1066"/>
        <end position="1076"/>
    </location>
</feature>
<dbReference type="CDD" id="cd05865">
    <property type="entry name" value="IgI_1_NCAM-1"/>
    <property type="match status" value="1"/>
</dbReference>
<keyword evidence="8" id="KW-1133">Transmembrane helix</keyword>
<feature type="compositionally biased region" description="Polar residues" evidence="15">
    <location>
        <begin position="909"/>
        <end position="922"/>
    </location>
</feature>
<dbReference type="GO" id="GO:0043005">
    <property type="term" value="C:neuron projection"/>
    <property type="evidence" value="ECO:0007669"/>
    <property type="project" value="TreeGrafter"/>
</dbReference>
<dbReference type="OrthoDB" id="9681335at2759"/>
<evidence type="ECO:0000313" key="20">
    <source>
        <dbReference type="RefSeq" id="XP_036717968.1"/>
    </source>
</evidence>
<feature type="compositionally biased region" description="Pro residues" evidence="15">
    <location>
        <begin position="985"/>
        <end position="997"/>
    </location>
</feature>
<comment type="subcellular location">
    <subcellularLocation>
        <location evidence="2">Cell membrane</location>
        <topology evidence="2">Single-pass membrane protein</topology>
    </subcellularLocation>
</comment>
<dbReference type="FunFam" id="2.60.40.10:FF:000173">
    <property type="entry name" value="Neural cell adhesion molecule 1"/>
    <property type="match status" value="1"/>
</dbReference>
<dbReference type="SMART" id="SM00408">
    <property type="entry name" value="IGc2"/>
    <property type="match status" value="5"/>
</dbReference>
<evidence type="ECO:0000256" key="1">
    <source>
        <dbReference type="ARBA" id="ARBA00003000"/>
    </source>
</evidence>
<dbReference type="KEGG" id="bmus:118899980"/>
<name>A0A8B8Y6N1_BALMU</name>
<gene>
    <name evidence="20" type="primary">NCAM1</name>
</gene>
<dbReference type="InterPro" id="IPR013783">
    <property type="entry name" value="Ig-like_fold"/>
</dbReference>
<feature type="domain" description="Fibronectin type-III" evidence="18">
    <location>
        <begin position="508"/>
        <end position="607"/>
    </location>
</feature>
<dbReference type="PANTHER" id="PTHR12231">
    <property type="entry name" value="CTX-RELATED TYPE I TRANSMEMBRANE PROTEIN"/>
    <property type="match status" value="1"/>
</dbReference>
<dbReference type="Gene3D" id="2.60.40.10">
    <property type="entry name" value="Immunoglobulins"/>
    <property type="match status" value="7"/>
</dbReference>
<evidence type="ECO:0000256" key="16">
    <source>
        <dbReference type="SAM" id="SignalP"/>
    </source>
</evidence>
<dbReference type="CTD" id="4684"/>
<dbReference type="InterPro" id="IPR003598">
    <property type="entry name" value="Ig_sub2"/>
</dbReference>
<feature type="compositionally biased region" description="Low complexity" evidence="15">
    <location>
        <begin position="1093"/>
        <end position="1104"/>
    </location>
</feature>
<feature type="domain" description="Fibronectin type-III" evidence="18">
    <location>
        <begin position="645"/>
        <end position="741"/>
    </location>
</feature>
<evidence type="ECO:0000256" key="9">
    <source>
        <dbReference type="ARBA" id="ARBA00023136"/>
    </source>
</evidence>
<feature type="compositionally biased region" description="Low complexity" evidence="15">
    <location>
        <begin position="616"/>
        <end position="625"/>
    </location>
</feature>
<feature type="domain" description="Ig-like" evidence="17">
    <location>
        <begin position="20"/>
        <end position="111"/>
    </location>
</feature>
<evidence type="ECO:0000313" key="19">
    <source>
        <dbReference type="Proteomes" id="UP000694857"/>
    </source>
</evidence>
<comment type="function">
    <text evidence="1">This protein is a cell adhesion molecule involved in neuron-neuron adhesion, neurite fasciculation, outgrowth of neurites, etc.</text>
</comment>
<evidence type="ECO:0000256" key="12">
    <source>
        <dbReference type="ARBA" id="ARBA00023319"/>
    </source>
</evidence>
<dbReference type="InterPro" id="IPR013098">
    <property type="entry name" value="Ig_I-set"/>
</dbReference>
<dbReference type="InterPro" id="IPR009138">
    <property type="entry name" value="Neural_cell_adh"/>
</dbReference>
<dbReference type="PRINTS" id="PR01838">
    <property type="entry name" value="NCAMFAMILY"/>
</dbReference>
<dbReference type="RefSeq" id="XP_036717968.1">
    <property type="nucleotide sequence ID" value="XM_036862073.1"/>
</dbReference>
<dbReference type="Pfam" id="PF00041">
    <property type="entry name" value="fn3"/>
    <property type="match status" value="2"/>
</dbReference>
<keyword evidence="4" id="KW-0812">Transmembrane</keyword>
<reference evidence="20" key="1">
    <citation type="submission" date="2025-08" db="UniProtKB">
        <authorList>
            <consortium name="RefSeq"/>
        </authorList>
    </citation>
    <scope>IDENTIFICATION</scope>
    <source>
        <tissue evidence="20">Epidermis and Blubber</tissue>
    </source>
</reference>
<evidence type="ECO:0000256" key="5">
    <source>
        <dbReference type="ARBA" id="ARBA00022729"/>
    </source>
</evidence>
<feature type="domain" description="Ig-like" evidence="17">
    <location>
        <begin position="415"/>
        <end position="500"/>
    </location>
</feature>
<organism evidence="19 20">
    <name type="scientific">Balaenoptera musculus</name>
    <name type="common">Blue whale</name>
    <dbReference type="NCBI Taxonomy" id="9771"/>
    <lineage>
        <taxon>Eukaryota</taxon>
        <taxon>Metazoa</taxon>
        <taxon>Chordata</taxon>
        <taxon>Craniata</taxon>
        <taxon>Vertebrata</taxon>
        <taxon>Euteleostomi</taxon>
        <taxon>Mammalia</taxon>
        <taxon>Eutheria</taxon>
        <taxon>Laurasiatheria</taxon>
        <taxon>Artiodactyla</taxon>
        <taxon>Whippomorpha</taxon>
        <taxon>Cetacea</taxon>
        <taxon>Mysticeti</taxon>
        <taxon>Balaenopteridae</taxon>
        <taxon>Balaenoptera</taxon>
    </lineage>
</organism>
<feature type="compositionally biased region" description="Low complexity" evidence="15">
    <location>
        <begin position="973"/>
        <end position="984"/>
    </location>
</feature>
<keyword evidence="7" id="KW-0130">Cell adhesion</keyword>
<evidence type="ECO:0000256" key="4">
    <source>
        <dbReference type="ARBA" id="ARBA00022692"/>
    </source>
</evidence>
<evidence type="ECO:0000256" key="15">
    <source>
        <dbReference type="SAM" id="MobiDB-lite"/>
    </source>
</evidence>
<feature type="chain" id="PRO_5034197170" description="Neural cell adhesion molecule 1" evidence="16">
    <location>
        <begin position="20"/>
        <end position="1162"/>
    </location>
</feature>
<dbReference type="FunFam" id="2.60.40.10:FF:000149">
    <property type="entry name" value="neural cell adhesion molecule 1 isoform X2"/>
    <property type="match status" value="1"/>
</dbReference>
<dbReference type="FunFam" id="2.60.40.10:FF:000151">
    <property type="entry name" value="neural cell adhesion molecule 1 isoform X1"/>
    <property type="match status" value="1"/>
</dbReference>
<feature type="compositionally biased region" description="Basic and acidic residues" evidence="15">
    <location>
        <begin position="1121"/>
        <end position="1138"/>
    </location>
</feature>
<dbReference type="InterPro" id="IPR051170">
    <property type="entry name" value="Neural/epithelial_adhesion"/>
</dbReference>
<keyword evidence="11" id="KW-0325">Glycoprotein</keyword>
<dbReference type="Pfam" id="PF07679">
    <property type="entry name" value="I-set"/>
    <property type="match status" value="2"/>
</dbReference>
<dbReference type="GO" id="GO:0005886">
    <property type="term" value="C:plasma membrane"/>
    <property type="evidence" value="ECO:0007669"/>
    <property type="project" value="UniProtKB-SubCell"/>
</dbReference>
<dbReference type="InterPro" id="IPR036116">
    <property type="entry name" value="FN3_sf"/>
</dbReference>
<dbReference type="InterPro" id="IPR007110">
    <property type="entry name" value="Ig-like_dom"/>
</dbReference>
<protein>
    <recommendedName>
        <fullName evidence="14">Neural cell adhesion molecule 1</fullName>
    </recommendedName>
</protein>
<evidence type="ECO:0000256" key="3">
    <source>
        <dbReference type="ARBA" id="ARBA00022475"/>
    </source>
</evidence>
<feature type="region of interest" description="Disordered" evidence="15">
    <location>
        <begin position="973"/>
        <end position="1076"/>
    </location>
</feature>
<feature type="domain" description="Ig-like" evidence="17">
    <location>
        <begin position="212"/>
        <end position="300"/>
    </location>
</feature>
<dbReference type="FunFam" id="2.60.40.10:FF:000159">
    <property type="entry name" value="neural cell adhesion molecule 1 isoform X2"/>
    <property type="match status" value="1"/>
</dbReference>
<evidence type="ECO:0000256" key="14">
    <source>
        <dbReference type="ARBA" id="ARBA00067632"/>
    </source>
</evidence>
<keyword evidence="5 16" id="KW-0732">Signal</keyword>
<sequence length="1162" mass="123884">MLQTKDLIWTLFFLGTAVSLQVDIVPSQGEISVGESKFFLCQVAGDAKDKDISWFSPNGEKLTPNQQRISVVWNDDSSSTLTIYNANIDDAGIYKCVVTAEDGTESEATVNVKIFQKLMFKNAPTPQEFREGEDAVIVCDVVSSLPPTIIWKHKGRDVILKKDVRFIVLANNYLQIRGIKKTDEGTYRCEGRILARGEINFKDIQVIVNVPPTVQARQSIVNATANLGQSVTLVCDAEGFPEPTMSWTKDGEQIENEEDEKYLFSDDSSELTIRKVDKNDEAEYVCIAENKAGEQDASIHLKVFAKPKITYVENQTAMELEEQVTLTCEASGDPIPSITWRTSTRNISSEEKASWTRPEKQETLDGHMVVRSHARVSSLTLKSIQYTDAGEYICTASNTIGQDSQSVYLEVQYAPKLQGPVAVYTWEGNQVNITCEVFAYPSATISWFRDGQLLPSSNYSNIKIYNTPSASYLEVTPDSENDFGNYNCTAVNRIGQESLEFILVQADTPSSPSIDQVEPYSSTAQVQFDEPEATGGVPILKYKAEWRAIDEEVWHSKWYDAKEASMEGIVTIVGLKPETMYAVRLAALNGKGLGEISAASEFKTQPVHSPLPPAPASSSTPVPLSHPDTTWPLPALATTKPSKGEPSAPKLEGQMGEDGNSIKVNLIKQDDGGSPIRHYLVKYRAKLSSEWKPEIRLPSGSDHVMLKSLDWNAEYEVCVVAENQQGKSKAAHFVFRTSAQPTAIPANGSPTSGLSTGAIVGILVVTFVLLLVAVDVTCYFLNKCGLLMCIAINLCGKAGPGAKGKDMEEGKAAFSKDESKEPIVEVRTEEERTPKHDGGKHTEPNETTPLTEPELPADTTATVEDMLPSVTTVTANSDTITETFATAQNSPTSETTTLTSSIAPVATATPDSNSVPTGQATPSKGPGATATSPPPASAPKVAPLVDLSDPPTSAPAASNLSSSVLANQGAVLSPSAPASAGEAPKAPPASKPVPPPAGAAGPLAVAPTTPTPEAPQAKQEAPGTKGPDPEPTQPGTAKSPAEAARALASPKSEAASISTTNPAQGEDFKMDEGNFKTPDIDLAKAVFAALGSPAPAAGASGQAPELAPSTADGAVPPAPAKTEKGPVEAKPECQETETKPVPAEVKTVPNDATQTKENESKA</sequence>
<comment type="subunit">
    <text evidence="13">Interacts with MDK. Found in a complex with SLC39A6, SLC39A10 and with NCAM1; this complex controls NCAM1 phosphorylation and integration into focal adhesion complexes during epithelial-tomesenchymal transition. Interacts with synaptic plasticity regulator PANTS.</text>
</comment>
<feature type="domain" description="Ig-like" evidence="17">
    <location>
        <begin position="307"/>
        <end position="412"/>
    </location>
</feature>
<feature type="region of interest" description="Disordered" evidence="15">
    <location>
        <begin position="1093"/>
        <end position="1162"/>
    </location>
</feature>
<evidence type="ECO:0000256" key="2">
    <source>
        <dbReference type="ARBA" id="ARBA00004162"/>
    </source>
</evidence>
<dbReference type="SUPFAM" id="SSF48726">
    <property type="entry name" value="Immunoglobulin"/>
    <property type="match status" value="5"/>
</dbReference>
<evidence type="ECO:0000256" key="7">
    <source>
        <dbReference type="ARBA" id="ARBA00022889"/>
    </source>
</evidence>
<feature type="region of interest" description="Disordered" evidence="15">
    <location>
        <begin position="906"/>
        <end position="960"/>
    </location>
</feature>
<feature type="signal peptide" evidence="16">
    <location>
        <begin position="1"/>
        <end position="19"/>
    </location>
</feature>
<dbReference type="FunFam" id="2.60.40.10:FF:000086">
    <property type="entry name" value="Neural cell adhesion molecule 1"/>
    <property type="match status" value="1"/>
</dbReference>
<feature type="region of interest" description="Disordered" evidence="15">
    <location>
        <begin position="604"/>
        <end position="658"/>
    </location>
</feature>
<dbReference type="SMART" id="SM00409">
    <property type="entry name" value="IG"/>
    <property type="match status" value="5"/>
</dbReference>
<dbReference type="Pfam" id="PF13927">
    <property type="entry name" value="Ig_3"/>
    <property type="match status" value="3"/>
</dbReference>
<keyword evidence="12" id="KW-0393">Immunoglobulin domain</keyword>
<dbReference type="CDD" id="cd05869">
    <property type="entry name" value="IgI_NCAM-1"/>
    <property type="match status" value="1"/>
</dbReference>
<keyword evidence="6" id="KW-0677">Repeat</keyword>
<dbReference type="AlphaFoldDB" id="A0A8B8Y6N1"/>
<dbReference type="InterPro" id="IPR003961">
    <property type="entry name" value="FN3_dom"/>
</dbReference>
<evidence type="ECO:0000256" key="11">
    <source>
        <dbReference type="ARBA" id="ARBA00023180"/>
    </source>
</evidence>
<proteinExistence type="predicted"/>